<dbReference type="PROSITE" id="PS50043">
    <property type="entry name" value="HTH_LUXR_2"/>
    <property type="match status" value="1"/>
</dbReference>
<gene>
    <name evidence="8" type="ORF">KIH73_07170</name>
</gene>
<reference evidence="8 9" key="1">
    <citation type="submission" date="2021-05" db="EMBL/GenBank/DDBJ databases">
        <title>Phylogenetic classification of ten novel species belonging to the genus Bifidobacterium comprising B. colchicus sp. nov., B. abeli sp. nov., B. bicoloris sp. nov., B. guerezis sp. nov., B. rosaliae sp. nov., B. santillanensis sp. nov., B. argentati sp. nov., B. amazzoni sp. nov., B. pluviali sp. nov., and B. pinnaculum sp. nov.</title>
        <authorList>
            <person name="Lugli G.A."/>
            <person name="Ruiz Garcia L."/>
            <person name="Margolles A."/>
            <person name="Ventura M."/>
        </authorList>
    </citation>
    <scope>NUCLEOTIDE SEQUENCE [LARGE SCALE GENOMIC DNA]</scope>
    <source>
        <strain evidence="8 9">6T3</strain>
    </source>
</reference>
<dbReference type="InterPro" id="IPR001789">
    <property type="entry name" value="Sig_transdc_resp-reg_receiver"/>
</dbReference>
<keyword evidence="4" id="KW-0804">Transcription</keyword>
<protein>
    <submittedName>
        <fullName evidence="8">Response regulator transcription factor</fullName>
    </submittedName>
</protein>
<comment type="caution">
    <text evidence="8">The sequence shown here is derived from an EMBL/GenBank/DDBJ whole genome shotgun (WGS) entry which is preliminary data.</text>
</comment>
<proteinExistence type="predicted"/>
<dbReference type="RefSeq" id="WP_219081988.1">
    <property type="nucleotide sequence ID" value="NZ_JAHBBD010000015.1"/>
</dbReference>
<keyword evidence="2" id="KW-0805">Transcription regulation</keyword>
<evidence type="ECO:0000256" key="2">
    <source>
        <dbReference type="ARBA" id="ARBA00023015"/>
    </source>
</evidence>
<dbReference type="CDD" id="cd17535">
    <property type="entry name" value="REC_NarL-like"/>
    <property type="match status" value="1"/>
</dbReference>
<dbReference type="PANTHER" id="PTHR43214">
    <property type="entry name" value="TWO-COMPONENT RESPONSE REGULATOR"/>
    <property type="match status" value="1"/>
</dbReference>
<name>A0ABS6WBN5_9BIFI</name>
<dbReference type="InterPro" id="IPR058245">
    <property type="entry name" value="NreC/VraR/RcsB-like_REC"/>
</dbReference>
<dbReference type="Pfam" id="PF00072">
    <property type="entry name" value="Response_reg"/>
    <property type="match status" value="1"/>
</dbReference>
<evidence type="ECO:0000256" key="5">
    <source>
        <dbReference type="PROSITE-ProRule" id="PRU00169"/>
    </source>
</evidence>
<feature type="domain" description="Response regulatory" evidence="7">
    <location>
        <begin position="22"/>
        <end position="141"/>
    </location>
</feature>
<evidence type="ECO:0000259" key="6">
    <source>
        <dbReference type="PROSITE" id="PS50043"/>
    </source>
</evidence>
<evidence type="ECO:0000256" key="3">
    <source>
        <dbReference type="ARBA" id="ARBA00023125"/>
    </source>
</evidence>
<dbReference type="Proteomes" id="UP000812844">
    <property type="component" value="Unassembled WGS sequence"/>
</dbReference>
<feature type="domain" description="HTH luxR-type" evidence="6">
    <location>
        <begin position="161"/>
        <end position="227"/>
    </location>
</feature>
<dbReference type="EMBL" id="JAHBBD010000015">
    <property type="protein sequence ID" value="MBW3083147.1"/>
    <property type="molecule type" value="Genomic_DNA"/>
</dbReference>
<keyword evidence="3" id="KW-0238">DNA-binding</keyword>
<evidence type="ECO:0000259" key="7">
    <source>
        <dbReference type="PROSITE" id="PS50110"/>
    </source>
</evidence>
<accession>A0ABS6WBN5</accession>
<evidence type="ECO:0000313" key="9">
    <source>
        <dbReference type="Proteomes" id="UP000812844"/>
    </source>
</evidence>
<evidence type="ECO:0000256" key="4">
    <source>
        <dbReference type="ARBA" id="ARBA00023163"/>
    </source>
</evidence>
<dbReference type="Pfam" id="PF00196">
    <property type="entry name" value="GerE"/>
    <property type="match status" value="1"/>
</dbReference>
<feature type="modified residue" description="4-aspartylphosphate" evidence="5">
    <location>
        <position position="76"/>
    </location>
</feature>
<dbReference type="CDD" id="cd06170">
    <property type="entry name" value="LuxR_C_like"/>
    <property type="match status" value="1"/>
</dbReference>
<evidence type="ECO:0000256" key="1">
    <source>
        <dbReference type="ARBA" id="ARBA00022553"/>
    </source>
</evidence>
<dbReference type="SMART" id="SM00421">
    <property type="entry name" value="HTH_LUXR"/>
    <property type="match status" value="1"/>
</dbReference>
<evidence type="ECO:0000313" key="8">
    <source>
        <dbReference type="EMBL" id="MBW3083147.1"/>
    </source>
</evidence>
<dbReference type="InterPro" id="IPR000792">
    <property type="entry name" value="Tscrpt_reg_LuxR_C"/>
</dbReference>
<organism evidence="8 9">
    <name type="scientific">Bifidobacterium phasiani</name>
    <dbReference type="NCBI Taxonomy" id="2834431"/>
    <lineage>
        <taxon>Bacteria</taxon>
        <taxon>Bacillati</taxon>
        <taxon>Actinomycetota</taxon>
        <taxon>Actinomycetes</taxon>
        <taxon>Bifidobacteriales</taxon>
        <taxon>Bifidobacteriaceae</taxon>
        <taxon>Bifidobacterium</taxon>
    </lineage>
</organism>
<dbReference type="PROSITE" id="PS50110">
    <property type="entry name" value="RESPONSE_REGULATORY"/>
    <property type="match status" value="1"/>
</dbReference>
<dbReference type="SMART" id="SM00448">
    <property type="entry name" value="REC"/>
    <property type="match status" value="1"/>
</dbReference>
<dbReference type="PANTHER" id="PTHR43214:SF24">
    <property type="entry name" value="TRANSCRIPTIONAL REGULATORY PROTEIN NARL-RELATED"/>
    <property type="match status" value="1"/>
</dbReference>
<keyword evidence="9" id="KW-1185">Reference proteome</keyword>
<dbReference type="InterPro" id="IPR039420">
    <property type="entry name" value="WalR-like"/>
</dbReference>
<keyword evidence="1 5" id="KW-0597">Phosphoprotein</keyword>
<sequence length="230" mass="24976">MGSATSSATFQGVWEGPHPRMHVAVVDNDRRAADSLAVFLTECFPSSRLLWRCSSGYEAVLRCEGDGPKPDLLLLDMSMEGMQGAETCRRIRMADCDIRILAMTSFSLNHYRNTAVRAGAQGLADKSSDDDLAAAIRAIMADRAVPGFDDPKTAYIRLNRADANGAALSPREHEIISLCATEGLLDDDIAGHLGISAATVRKHMQHILAKLGARTSRQAVSLWLTRHGEQ</sequence>